<dbReference type="PANTHER" id="PTHR36302">
    <property type="entry name" value="BLR7088 PROTEIN"/>
    <property type="match status" value="1"/>
</dbReference>
<protein>
    <recommendedName>
        <fullName evidence="3">Copper chaperone PCu(A)C</fullName>
    </recommendedName>
</protein>
<evidence type="ECO:0000313" key="1">
    <source>
        <dbReference type="EMBL" id="KAF1687235.1"/>
    </source>
</evidence>
<dbReference type="PROSITE" id="PS51257">
    <property type="entry name" value="PROKAR_LIPOPROTEIN"/>
    <property type="match status" value="1"/>
</dbReference>
<dbReference type="Proteomes" id="UP000462066">
    <property type="component" value="Unassembled WGS sequence"/>
</dbReference>
<gene>
    <name evidence="1" type="ORF">B1992_04430</name>
</gene>
<comment type="caution">
    <text evidence="1">The sequence shown here is derived from an EMBL/GenBank/DDBJ whole genome shotgun (WGS) entry which is preliminary data.</text>
</comment>
<dbReference type="InterPro" id="IPR007410">
    <property type="entry name" value="LpqE-like"/>
</dbReference>
<dbReference type="RefSeq" id="WP_162310253.1">
    <property type="nucleotide sequence ID" value="NZ_JACHGU010000005.1"/>
</dbReference>
<dbReference type="Gene3D" id="2.60.40.1890">
    <property type="entry name" value="PCu(A)C copper chaperone"/>
    <property type="match status" value="1"/>
</dbReference>
<reference evidence="1 2" key="1">
    <citation type="submission" date="2017-10" db="EMBL/GenBank/DDBJ databases">
        <title>Whole genome sequencing of Pseudoxanthomonas broegbernensis DSM 12573(T).</title>
        <authorList>
            <person name="Kumar S."/>
            <person name="Bansal K."/>
            <person name="Kaur A."/>
            <person name="Patil P."/>
            <person name="Sharma S."/>
            <person name="Patil P.B."/>
        </authorList>
    </citation>
    <scope>NUCLEOTIDE SEQUENCE [LARGE SCALE GENOMIC DNA]</scope>
    <source>
        <strain evidence="1 2">DSM 12573</strain>
    </source>
</reference>
<dbReference type="Pfam" id="PF04314">
    <property type="entry name" value="PCuAC"/>
    <property type="match status" value="1"/>
</dbReference>
<organism evidence="1 2">
    <name type="scientific">Pseudoxanthomonas broegbernensis</name>
    <dbReference type="NCBI Taxonomy" id="83619"/>
    <lineage>
        <taxon>Bacteria</taxon>
        <taxon>Pseudomonadati</taxon>
        <taxon>Pseudomonadota</taxon>
        <taxon>Gammaproteobacteria</taxon>
        <taxon>Lysobacterales</taxon>
        <taxon>Lysobacteraceae</taxon>
        <taxon>Pseudoxanthomonas</taxon>
    </lineage>
</organism>
<evidence type="ECO:0008006" key="3">
    <source>
        <dbReference type="Google" id="ProtNLM"/>
    </source>
</evidence>
<evidence type="ECO:0000313" key="2">
    <source>
        <dbReference type="Proteomes" id="UP000462066"/>
    </source>
</evidence>
<dbReference type="PANTHER" id="PTHR36302:SF1">
    <property type="entry name" value="COPPER CHAPERONE PCU(A)C"/>
    <property type="match status" value="1"/>
</dbReference>
<dbReference type="InterPro" id="IPR036182">
    <property type="entry name" value="PCuAC_sf"/>
</dbReference>
<name>A0A7V8K807_9GAMM</name>
<proteinExistence type="predicted"/>
<sequence>MKTMMFAALLALASAGCARHDHQRLGDLEVSVAWARATPPGAPVAGGFLTVRNRGAADERLVAVESEAAQSVEIHEVRHEGEVARMRRMEAGLPVPAGQTVVLEPGGYHLMFIRPAKAFEAGERVAATLVFEKAGPLPVEFEVRPLGTTQPEAAHHHH</sequence>
<dbReference type="InterPro" id="IPR058248">
    <property type="entry name" value="Lxx211020-like"/>
</dbReference>
<dbReference type="SUPFAM" id="SSF110087">
    <property type="entry name" value="DR1885-like metal-binding protein"/>
    <property type="match status" value="1"/>
</dbReference>
<dbReference type="AlphaFoldDB" id="A0A7V8K807"/>
<keyword evidence="2" id="KW-1185">Reference proteome</keyword>
<dbReference type="EMBL" id="MWIP01000003">
    <property type="protein sequence ID" value="KAF1687235.1"/>
    <property type="molecule type" value="Genomic_DNA"/>
</dbReference>
<accession>A0A7V8K807</accession>